<keyword evidence="2" id="KW-0547">Nucleotide-binding</keyword>
<keyword evidence="1" id="KW-0813">Transport</keyword>
<dbReference type="InterPro" id="IPR017911">
    <property type="entry name" value="MacB-like_ATP-bd"/>
</dbReference>
<protein>
    <submittedName>
        <fullName evidence="5">Putative ABC transport system ATP-binding protein</fullName>
    </submittedName>
</protein>
<dbReference type="PROSITE" id="PS00211">
    <property type="entry name" value="ABC_TRANSPORTER_1"/>
    <property type="match status" value="1"/>
</dbReference>
<dbReference type="AlphaFoldDB" id="A0A2H1I6R0"/>
<sequence length="274" mass="29598">MGGFCYHRLSWIPTNLNQLMKAVMTIPADAKSADVVLRAQSVRKTFGRGETAVTALDDISVDFEAGRFSAIMGPSGSGKSTFMHVLAGLDRVDSGSITMGGQDITGLNDKELTQLRRDRVGFIFQAFNLVPTLSAEQNIELPVSLARQRIDPEWKAEVVDRLELGDRLKHRPHELSGGQQQRVAVARALLTRPDVIFADEPTGNLDSQAGAEVLALLHGATTRYGQTIILVTHDPVAASHADRVVLLKDGRAGGEVHQPTKESVVSALGELSDL</sequence>
<dbReference type="GO" id="GO:0022857">
    <property type="term" value="F:transmembrane transporter activity"/>
    <property type="evidence" value="ECO:0007669"/>
    <property type="project" value="TreeGrafter"/>
</dbReference>
<reference evidence="6" key="1">
    <citation type="submission" date="2017-03" db="EMBL/GenBank/DDBJ databases">
        <authorList>
            <person name="Monnet C."/>
        </authorList>
    </citation>
    <scope>NUCLEOTIDE SEQUENCE [LARGE SCALE GENOMIC DNA]</scope>
    <source>
        <strain evidence="6">CNRZ 920</strain>
    </source>
</reference>
<organism evidence="5 6">
    <name type="scientific">Brevibacterium aurantiacum</name>
    <dbReference type="NCBI Taxonomy" id="273384"/>
    <lineage>
        <taxon>Bacteria</taxon>
        <taxon>Bacillati</taxon>
        <taxon>Actinomycetota</taxon>
        <taxon>Actinomycetes</taxon>
        <taxon>Micrococcales</taxon>
        <taxon>Brevibacteriaceae</taxon>
        <taxon>Brevibacterium</taxon>
    </lineage>
</organism>
<gene>
    <name evidence="5" type="ORF">BAUR920_00717</name>
</gene>
<proteinExistence type="predicted"/>
<dbReference type="InterPro" id="IPR003593">
    <property type="entry name" value="AAA+_ATPase"/>
</dbReference>
<evidence type="ECO:0000256" key="1">
    <source>
        <dbReference type="ARBA" id="ARBA00022448"/>
    </source>
</evidence>
<dbReference type="InterPro" id="IPR015854">
    <property type="entry name" value="ABC_transpr_LolD-like"/>
</dbReference>
<evidence type="ECO:0000259" key="4">
    <source>
        <dbReference type="PROSITE" id="PS50893"/>
    </source>
</evidence>
<dbReference type="SMART" id="SM00382">
    <property type="entry name" value="AAA"/>
    <property type="match status" value="1"/>
</dbReference>
<dbReference type="InterPro" id="IPR027417">
    <property type="entry name" value="P-loop_NTPase"/>
</dbReference>
<dbReference type="Proteomes" id="UP000234289">
    <property type="component" value="Unassembled WGS sequence"/>
</dbReference>
<dbReference type="Pfam" id="PF00005">
    <property type="entry name" value="ABC_tran"/>
    <property type="match status" value="1"/>
</dbReference>
<name>A0A2H1I6R0_BREAU</name>
<evidence type="ECO:0000313" key="6">
    <source>
        <dbReference type="Proteomes" id="UP000234289"/>
    </source>
</evidence>
<dbReference type="CDD" id="cd03255">
    <property type="entry name" value="ABC_MJ0796_LolCDE_FtsE"/>
    <property type="match status" value="1"/>
</dbReference>
<dbReference type="GO" id="GO:0005886">
    <property type="term" value="C:plasma membrane"/>
    <property type="evidence" value="ECO:0007669"/>
    <property type="project" value="TreeGrafter"/>
</dbReference>
<evidence type="ECO:0000313" key="5">
    <source>
        <dbReference type="EMBL" id="SMX70901.1"/>
    </source>
</evidence>
<dbReference type="EMBL" id="FXZG01000003">
    <property type="protein sequence ID" value="SMX70901.1"/>
    <property type="molecule type" value="Genomic_DNA"/>
</dbReference>
<dbReference type="PANTHER" id="PTHR24220:SF685">
    <property type="entry name" value="ABC TRANSPORTER RELATED"/>
    <property type="match status" value="1"/>
</dbReference>
<dbReference type="FunFam" id="3.40.50.300:FF:000032">
    <property type="entry name" value="Export ABC transporter ATP-binding protein"/>
    <property type="match status" value="1"/>
</dbReference>
<accession>A0A2H1I6R0</accession>
<dbReference type="InterPro" id="IPR017871">
    <property type="entry name" value="ABC_transporter-like_CS"/>
</dbReference>
<dbReference type="Gene3D" id="3.40.50.300">
    <property type="entry name" value="P-loop containing nucleotide triphosphate hydrolases"/>
    <property type="match status" value="1"/>
</dbReference>
<evidence type="ECO:0000256" key="3">
    <source>
        <dbReference type="ARBA" id="ARBA00022840"/>
    </source>
</evidence>
<dbReference type="GO" id="GO:0005524">
    <property type="term" value="F:ATP binding"/>
    <property type="evidence" value="ECO:0007669"/>
    <property type="project" value="UniProtKB-KW"/>
</dbReference>
<dbReference type="GO" id="GO:0016887">
    <property type="term" value="F:ATP hydrolysis activity"/>
    <property type="evidence" value="ECO:0007669"/>
    <property type="project" value="InterPro"/>
</dbReference>
<dbReference type="GO" id="GO:0098796">
    <property type="term" value="C:membrane protein complex"/>
    <property type="evidence" value="ECO:0007669"/>
    <property type="project" value="UniProtKB-ARBA"/>
</dbReference>
<dbReference type="SUPFAM" id="SSF52540">
    <property type="entry name" value="P-loop containing nucleoside triphosphate hydrolases"/>
    <property type="match status" value="1"/>
</dbReference>
<dbReference type="PANTHER" id="PTHR24220">
    <property type="entry name" value="IMPORT ATP-BINDING PROTEIN"/>
    <property type="match status" value="1"/>
</dbReference>
<feature type="domain" description="ABC transporter" evidence="4">
    <location>
        <begin position="37"/>
        <end position="274"/>
    </location>
</feature>
<dbReference type="InterPro" id="IPR003439">
    <property type="entry name" value="ABC_transporter-like_ATP-bd"/>
</dbReference>
<keyword evidence="3 5" id="KW-0067">ATP-binding</keyword>
<evidence type="ECO:0000256" key="2">
    <source>
        <dbReference type="ARBA" id="ARBA00022741"/>
    </source>
</evidence>
<dbReference type="PROSITE" id="PS50893">
    <property type="entry name" value="ABC_TRANSPORTER_2"/>
    <property type="match status" value="1"/>
</dbReference>